<reference evidence="2" key="1">
    <citation type="journal article" date="2014" name="Int. J. Syst. Evol. Microbiol.">
        <title>Complete genome sequence of Corynebacterium casei LMG S-19264T (=DSM 44701T), isolated from a smear-ripened cheese.</title>
        <authorList>
            <consortium name="US DOE Joint Genome Institute (JGI-PGF)"/>
            <person name="Walter F."/>
            <person name="Albersmeier A."/>
            <person name="Kalinowski J."/>
            <person name="Ruckert C."/>
        </authorList>
    </citation>
    <scope>NUCLEOTIDE SEQUENCE</scope>
    <source>
        <strain evidence="2">CGMCC 1.15152</strain>
    </source>
</reference>
<gene>
    <name evidence="2" type="ORF">GCM10010915_04470</name>
</gene>
<keyword evidence="1" id="KW-0812">Transmembrane</keyword>
<comment type="caution">
    <text evidence="2">The sequence shown here is derived from an EMBL/GenBank/DDBJ whole genome shotgun (WGS) entry which is preliminary data.</text>
</comment>
<evidence type="ECO:0008006" key="4">
    <source>
        <dbReference type="Google" id="ProtNLM"/>
    </source>
</evidence>
<reference evidence="2" key="2">
    <citation type="submission" date="2020-09" db="EMBL/GenBank/DDBJ databases">
        <authorList>
            <person name="Sun Q."/>
            <person name="Zhou Y."/>
        </authorList>
    </citation>
    <scope>NUCLEOTIDE SEQUENCE</scope>
    <source>
        <strain evidence="2">CGMCC 1.15152</strain>
    </source>
</reference>
<evidence type="ECO:0000256" key="1">
    <source>
        <dbReference type="SAM" id="Phobius"/>
    </source>
</evidence>
<sequence>MEKTYVTTREGTHVSVNLSRKRKKELRKLQGTANQVLEAQRAVASQAADVARAAGRQLGAINQEVLAPEARKKYHEYVEPYVDRAAPYVRDGYGKSKKFFDNRVIPAAGGAVGRALGAYDATAAKLGKRQLIVEPPKKKSSAGAVIAAVLGIAAAVGIFVVAWKTLSAEDELWVADEAVAAPDA</sequence>
<protein>
    <recommendedName>
        <fullName evidence="4">DNA helicase</fullName>
    </recommendedName>
</protein>
<dbReference type="AlphaFoldDB" id="A0A916Y2H2"/>
<feature type="transmembrane region" description="Helical" evidence="1">
    <location>
        <begin position="142"/>
        <end position="163"/>
    </location>
</feature>
<keyword evidence="3" id="KW-1185">Reference proteome</keyword>
<evidence type="ECO:0000313" key="2">
    <source>
        <dbReference type="EMBL" id="GGD27508.1"/>
    </source>
</evidence>
<organism evidence="2 3">
    <name type="scientific">Microbacterium faecale</name>
    <dbReference type="NCBI Taxonomy" id="1804630"/>
    <lineage>
        <taxon>Bacteria</taxon>
        <taxon>Bacillati</taxon>
        <taxon>Actinomycetota</taxon>
        <taxon>Actinomycetes</taxon>
        <taxon>Micrococcales</taxon>
        <taxon>Microbacteriaceae</taxon>
        <taxon>Microbacterium</taxon>
    </lineage>
</organism>
<name>A0A916Y2H2_9MICO</name>
<keyword evidence="1" id="KW-1133">Transmembrane helix</keyword>
<keyword evidence="1" id="KW-0472">Membrane</keyword>
<dbReference type="Proteomes" id="UP000633205">
    <property type="component" value="Unassembled WGS sequence"/>
</dbReference>
<dbReference type="EMBL" id="BMHO01000001">
    <property type="protein sequence ID" value="GGD27508.1"/>
    <property type="molecule type" value="Genomic_DNA"/>
</dbReference>
<evidence type="ECO:0000313" key="3">
    <source>
        <dbReference type="Proteomes" id="UP000633205"/>
    </source>
</evidence>
<proteinExistence type="predicted"/>
<accession>A0A916Y2H2</accession>